<evidence type="ECO:0000313" key="2">
    <source>
        <dbReference type="Proteomes" id="UP000275719"/>
    </source>
</evidence>
<name>A0A3P3W7X3_9FLAO</name>
<dbReference type="Proteomes" id="UP000275719">
    <property type="component" value="Unassembled WGS sequence"/>
</dbReference>
<dbReference type="AlphaFoldDB" id="A0A3P3W7X3"/>
<dbReference type="RefSeq" id="WP_125018530.1">
    <property type="nucleotide sequence ID" value="NZ_RQVQ01000011.1"/>
</dbReference>
<accession>A0A3P3W7X3</accession>
<protein>
    <submittedName>
        <fullName evidence="1">Uncharacterized protein</fullName>
    </submittedName>
</protein>
<dbReference type="EMBL" id="RQVQ01000011">
    <property type="protein sequence ID" value="RRJ91262.1"/>
    <property type="molecule type" value="Genomic_DNA"/>
</dbReference>
<gene>
    <name evidence="1" type="ORF">EG240_06215</name>
</gene>
<keyword evidence="2" id="KW-1185">Reference proteome</keyword>
<comment type="caution">
    <text evidence="1">The sequence shown here is derived from an EMBL/GenBank/DDBJ whole genome shotgun (WGS) entry which is preliminary data.</text>
</comment>
<sequence>MKTNFIIILTLFTISVNQINAQNNKKDKTELANYKVHIFPDAFLIGTFSDYLGRYFYIEKETQIDRYAPNEKSLAKYISFFISNNYKIKNEIVVKKDNTLELYVPNLAKRLNSSFYLENGSLAENKFVTEEEKISFLLGVYYRNGEQLKDNIYQIKLTNAPKQEIIYTLLKELGCEKIIFDSAQNQLPQTFKFYFVATPKMVKYFDYLKQEKAQLTFESMSFIDDSNKDFEATNKKNEKIKKELIKNLEFIFSE</sequence>
<evidence type="ECO:0000313" key="1">
    <source>
        <dbReference type="EMBL" id="RRJ91262.1"/>
    </source>
</evidence>
<dbReference type="OrthoDB" id="1494555at2"/>
<proteinExistence type="predicted"/>
<organism evidence="1 2">
    <name type="scientific">Paenimyroides tangerinum</name>
    <dbReference type="NCBI Taxonomy" id="2488728"/>
    <lineage>
        <taxon>Bacteria</taxon>
        <taxon>Pseudomonadati</taxon>
        <taxon>Bacteroidota</taxon>
        <taxon>Flavobacteriia</taxon>
        <taxon>Flavobacteriales</taxon>
        <taxon>Flavobacteriaceae</taxon>
        <taxon>Paenimyroides</taxon>
    </lineage>
</organism>
<reference evidence="1 2" key="1">
    <citation type="submission" date="2018-11" db="EMBL/GenBank/DDBJ databases">
        <title>Flavobacterium sp. nov., YIM 102701-2 draft genome.</title>
        <authorList>
            <person name="Li G."/>
            <person name="Jiang Y."/>
        </authorList>
    </citation>
    <scope>NUCLEOTIDE SEQUENCE [LARGE SCALE GENOMIC DNA]</scope>
    <source>
        <strain evidence="1 2">YIM 102701-2</strain>
    </source>
</reference>